<evidence type="ECO:0000313" key="3">
    <source>
        <dbReference type="Proteomes" id="UP000475117"/>
    </source>
</evidence>
<dbReference type="AlphaFoldDB" id="A0A6B3LBM5"/>
<feature type="domain" description="Ice-binding protein C-terminal" evidence="1">
    <location>
        <begin position="253"/>
        <end position="275"/>
    </location>
</feature>
<gene>
    <name evidence="2" type="ORF">G3M56_005600</name>
</gene>
<dbReference type="InterPro" id="IPR013424">
    <property type="entry name" value="Ice-binding_C"/>
</dbReference>
<protein>
    <submittedName>
        <fullName evidence="2">PEP-CTERM sorting domain-containing protein</fullName>
    </submittedName>
</protein>
<reference evidence="2 3" key="1">
    <citation type="submission" date="2020-12" db="EMBL/GenBank/DDBJ databases">
        <title>Sulforoseuscoccus oceanibium gen. nov., sp. nov., a representative of the phylum Verrucomicrobia with special cytoplasmic membrane, and proposal of Sulforoseuscoccusaceae fam. nov.</title>
        <authorList>
            <person name="Xi F."/>
        </authorList>
    </citation>
    <scope>NUCLEOTIDE SEQUENCE [LARGE SCALE GENOMIC DNA]</scope>
    <source>
        <strain evidence="2 3">T37</strain>
    </source>
</reference>
<keyword evidence="3" id="KW-1185">Reference proteome</keyword>
<dbReference type="KEGG" id="soa:G3M56_005600"/>
<evidence type="ECO:0000313" key="2">
    <source>
        <dbReference type="EMBL" id="QQL46056.1"/>
    </source>
</evidence>
<name>A0A6B3LBM5_9BACT</name>
<proteinExistence type="predicted"/>
<dbReference type="Pfam" id="PF07589">
    <property type="entry name" value="PEP-CTERM"/>
    <property type="match status" value="1"/>
</dbReference>
<dbReference type="RefSeq" id="WP_164362690.1">
    <property type="nucleotide sequence ID" value="NZ_CP066776.1"/>
</dbReference>
<organism evidence="2 3">
    <name type="scientific">Sulfuriroseicoccus oceanibius</name>
    <dbReference type="NCBI Taxonomy" id="2707525"/>
    <lineage>
        <taxon>Bacteria</taxon>
        <taxon>Pseudomonadati</taxon>
        <taxon>Verrucomicrobiota</taxon>
        <taxon>Verrucomicrobiia</taxon>
        <taxon>Verrucomicrobiales</taxon>
        <taxon>Verrucomicrobiaceae</taxon>
        <taxon>Sulfuriroseicoccus</taxon>
    </lineage>
</organism>
<dbReference type="Proteomes" id="UP000475117">
    <property type="component" value="Chromosome"/>
</dbReference>
<accession>A0A6B3LBM5</accession>
<dbReference type="EMBL" id="CP066776">
    <property type="protein sequence ID" value="QQL46056.1"/>
    <property type="molecule type" value="Genomic_DNA"/>
</dbReference>
<sequence>MKKHLTTGAAMLLLTAAANAAVINFSDDFAGSTRTDPGDDSAATATKHHLNYSETANTTTEIRTQEGPFNNGGTLFLAALANEAQSATYLASNTGLGAGVGDQIWVTSSALTLTADFASNWKDVSAAVTSGFMLEGATSDLIVSWNPGGTNYSVGLGALSITAPTDVVGSSLFSGSASAPTGTTFGTVSLSLIENGANYDFTLTMGGSTNSFSVGQASLGSIEGIGFYNAANGGGGNTNIDNVTLTGITGVAAVPEPSSAALLGLGGVAMILRRRK</sequence>
<dbReference type="NCBIfam" id="TIGR02595">
    <property type="entry name" value="PEP_CTERM"/>
    <property type="match status" value="1"/>
</dbReference>
<evidence type="ECO:0000259" key="1">
    <source>
        <dbReference type="Pfam" id="PF07589"/>
    </source>
</evidence>